<accession>A0A445BMR4</accession>
<feature type="compositionally biased region" description="Basic and acidic residues" evidence="1">
    <location>
        <begin position="38"/>
        <end position="50"/>
    </location>
</feature>
<gene>
    <name evidence="2" type="ORF">Ahy_A09g045627</name>
</gene>
<protein>
    <submittedName>
        <fullName evidence="2">Uncharacterized protein</fullName>
    </submittedName>
</protein>
<reference evidence="2 3" key="1">
    <citation type="submission" date="2019-01" db="EMBL/GenBank/DDBJ databases">
        <title>Sequencing of cultivated peanut Arachis hypogaea provides insights into genome evolution and oil improvement.</title>
        <authorList>
            <person name="Chen X."/>
        </authorList>
    </citation>
    <scope>NUCLEOTIDE SEQUENCE [LARGE SCALE GENOMIC DNA]</scope>
    <source>
        <strain evidence="3">cv. Fuhuasheng</strain>
        <tissue evidence="2">Leaves</tissue>
    </source>
</reference>
<name>A0A445BMR4_ARAHY</name>
<dbReference type="Proteomes" id="UP000289738">
    <property type="component" value="Chromosome A09"/>
</dbReference>
<feature type="compositionally biased region" description="Low complexity" evidence="1">
    <location>
        <begin position="77"/>
        <end position="95"/>
    </location>
</feature>
<dbReference type="EMBL" id="SDMP01000009">
    <property type="protein sequence ID" value="RYR39980.1"/>
    <property type="molecule type" value="Genomic_DNA"/>
</dbReference>
<keyword evidence="3" id="KW-1185">Reference proteome</keyword>
<evidence type="ECO:0000313" key="3">
    <source>
        <dbReference type="Proteomes" id="UP000289738"/>
    </source>
</evidence>
<feature type="region of interest" description="Disordered" evidence="1">
    <location>
        <begin position="38"/>
        <end position="111"/>
    </location>
</feature>
<organism evidence="2 3">
    <name type="scientific">Arachis hypogaea</name>
    <name type="common">Peanut</name>
    <dbReference type="NCBI Taxonomy" id="3818"/>
    <lineage>
        <taxon>Eukaryota</taxon>
        <taxon>Viridiplantae</taxon>
        <taxon>Streptophyta</taxon>
        <taxon>Embryophyta</taxon>
        <taxon>Tracheophyta</taxon>
        <taxon>Spermatophyta</taxon>
        <taxon>Magnoliopsida</taxon>
        <taxon>eudicotyledons</taxon>
        <taxon>Gunneridae</taxon>
        <taxon>Pentapetalae</taxon>
        <taxon>rosids</taxon>
        <taxon>fabids</taxon>
        <taxon>Fabales</taxon>
        <taxon>Fabaceae</taxon>
        <taxon>Papilionoideae</taxon>
        <taxon>50 kb inversion clade</taxon>
        <taxon>dalbergioids sensu lato</taxon>
        <taxon>Dalbergieae</taxon>
        <taxon>Pterocarpus clade</taxon>
        <taxon>Arachis</taxon>
    </lineage>
</organism>
<dbReference type="AlphaFoldDB" id="A0A445BMR4"/>
<proteinExistence type="predicted"/>
<evidence type="ECO:0000313" key="2">
    <source>
        <dbReference type="EMBL" id="RYR39980.1"/>
    </source>
</evidence>
<feature type="region of interest" description="Disordered" evidence="1">
    <location>
        <begin position="1"/>
        <end position="22"/>
    </location>
</feature>
<sequence length="111" mass="13157">MIAYFYMSKNKDKKGEERPAQPWIANWNREQLVERMRAEIDGHMGMVKDGRNKRKIERNKEKRKERKNKKNKKKKASSSSSESDTSETEIYSSSESETEEDSEEPKRKQPT</sequence>
<comment type="caution">
    <text evidence="2">The sequence shown here is derived from an EMBL/GenBank/DDBJ whole genome shotgun (WGS) entry which is preliminary data.</text>
</comment>
<feature type="compositionally biased region" description="Basic residues" evidence="1">
    <location>
        <begin position="51"/>
        <end position="76"/>
    </location>
</feature>
<feature type="compositionally biased region" description="Basic and acidic residues" evidence="1">
    <location>
        <begin position="9"/>
        <end position="19"/>
    </location>
</feature>
<evidence type="ECO:0000256" key="1">
    <source>
        <dbReference type="SAM" id="MobiDB-lite"/>
    </source>
</evidence>